<reference evidence="12 13" key="1">
    <citation type="submission" date="2019-12" db="EMBL/GenBank/DDBJ databases">
        <authorList>
            <person name="Jiao W.-B."/>
            <person name="Schneeberger K."/>
        </authorList>
    </citation>
    <scope>NUCLEOTIDE SEQUENCE [LARGE SCALE GENOMIC DNA]</scope>
    <source>
        <strain evidence="13">cv. C24</strain>
    </source>
</reference>
<dbReference type="ExpressionAtlas" id="A0A5S9YAV9">
    <property type="expression patterns" value="baseline and differential"/>
</dbReference>
<evidence type="ECO:0000256" key="9">
    <source>
        <dbReference type="ARBA" id="ARBA00048749"/>
    </source>
</evidence>
<dbReference type="InterPro" id="IPR022675">
    <property type="entry name" value="G6P_DH_C"/>
</dbReference>
<dbReference type="OrthoDB" id="60984at2759"/>
<dbReference type="Proteomes" id="UP000434276">
    <property type="component" value="Unassembled WGS sequence"/>
</dbReference>
<dbReference type="PIRSF" id="PIRSF000110">
    <property type="entry name" value="G6PD"/>
    <property type="match status" value="1"/>
</dbReference>
<evidence type="ECO:0000256" key="1">
    <source>
        <dbReference type="ARBA" id="ARBA00004937"/>
    </source>
</evidence>
<dbReference type="Gene3D" id="3.30.360.10">
    <property type="entry name" value="Dihydrodipicolinate Reductase, domain 2"/>
    <property type="match status" value="2"/>
</dbReference>
<comment type="similarity">
    <text evidence="2">Belongs to the glucose-6-phosphate dehydrogenase family.</text>
</comment>
<dbReference type="GO" id="GO:0004345">
    <property type="term" value="F:glucose-6-phosphate dehydrogenase activity"/>
    <property type="evidence" value="ECO:0007669"/>
    <property type="project" value="UniProtKB-EC"/>
</dbReference>
<dbReference type="InterPro" id="IPR022674">
    <property type="entry name" value="G6P_DH_NAD-bd"/>
</dbReference>
<keyword evidence="4" id="KW-0313">Glucose metabolism</keyword>
<dbReference type="EMBL" id="CACSHJ010000096">
    <property type="protein sequence ID" value="CAA0406611.1"/>
    <property type="molecule type" value="Genomic_DNA"/>
</dbReference>
<dbReference type="Pfam" id="PF02781">
    <property type="entry name" value="G6PD_C"/>
    <property type="match status" value="1"/>
</dbReference>
<dbReference type="PRINTS" id="PR00079">
    <property type="entry name" value="G6PDHDRGNASE"/>
</dbReference>
<dbReference type="PANTHER" id="PTHR23429:SF0">
    <property type="entry name" value="GLUCOSE-6-PHOSPHATE 1-DEHYDROGENASE"/>
    <property type="match status" value="1"/>
</dbReference>
<organism evidence="12 13">
    <name type="scientific">Arabidopsis thaliana</name>
    <name type="common">Mouse-ear cress</name>
    <dbReference type="NCBI Taxonomy" id="3702"/>
    <lineage>
        <taxon>Eukaryota</taxon>
        <taxon>Viridiplantae</taxon>
        <taxon>Streptophyta</taxon>
        <taxon>Embryophyta</taxon>
        <taxon>Tracheophyta</taxon>
        <taxon>Spermatophyta</taxon>
        <taxon>Magnoliopsida</taxon>
        <taxon>eudicotyledons</taxon>
        <taxon>Gunneridae</taxon>
        <taxon>Pentapetalae</taxon>
        <taxon>rosids</taxon>
        <taxon>malvids</taxon>
        <taxon>Brassicales</taxon>
        <taxon>Brassicaceae</taxon>
        <taxon>Camelineae</taxon>
        <taxon>Arabidopsis</taxon>
    </lineage>
</organism>
<dbReference type="Pfam" id="PF00479">
    <property type="entry name" value="G6PD_N"/>
    <property type="match status" value="1"/>
</dbReference>
<dbReference type="InterPro" id="IPR001282">
    <property type="entry name" value="G6P_DH"/>
</dbReference>
<dbReference type="PANTHER" id="PTHR23429">
    <property type="entry name" value="GLUCOSE-6-PHOSPHATE 1-DEHYDROGENASE G6PD"/>
    <property type="match status" value="1"/>
</dbReference>
<feature type="domain" description="Glucose-6-phosphate dehydrogenase C-terminal" evidence="11">
    <location>
        <begin position="244"/>
        <end position="470"/>
    </location>
</feature>
<evidence type="ECO:0000256" key="8">
    <source>
        <dbReference type="ARBA" id="ARBA00046096"/>
    </source>
</evidence>
<comment type="function">
    <text evidence="8">Catalyzes the rate-limiting step of the oxidative pentose-phosphate pathway, which represents a route for the dissimilation of carbohydrates besides glycolysis. The main function of this enzyme is to provide reducing power (NADPH) and pentose phosphates for fatty acid and nucleic acid synthesis which are involved in membrane synthesis and cell division.</text>
</comment>
<dbReference type="GO" id="GO:0009051">
    <property type="term" value="P:pentose-phosphate shunt, oxidative branch"/>
    <property type="evidence" value="ECO:0007669"/>
    <property type="project" value="UniProtKB-ARBA"/>
</dbReference>
<dbReference type="PROSITE" id="PS00069">
    <property type="entry name" value="G6P_DEHYDROGENASE"/>
    <property type="match status" value="1"/>
</dbReference>
<dbReference type="InterPro" id="IPR036291">
    <property type="entry name" value="NAD(P)-bd_dom_sf"/>
</dbReference>
<dbReference type="FunFam" id="3.40.50.720:FF:000222">
    <property type="entry name" value="Glucose-6-phosphate 1-dehydrogenase"/>
    <property type="match status" value="1"/>
</dbReference>
<evidence type="ECO:0000256" key="4">
    <source>
        <dbReference type="ARBA" id="ARBA00022526"/>
    </source>
</evidence>
<dbReference type="GO" id="GO:0050661">
    <property type="term" value="F:NADP binding"/>
    <property type="evidence" value="ECO:0007669"/>
    <property type="project" value="InterPro"/>
</dbReference>
<keyword evidence="7" id="KW-0119">Carbohydrate metabolism</keyword>
<keyword evidence="5" id="KW-0521">NADP</keyword>
<comment type="catalytic activity">
    <reaction evidence="9">
        <text>D-glucose 6-phosphate + NADP(+) = 6-phospho-D-glucono-1,5-lactone + NADPH + H(+)</text>
        <dbReference type="Rhea" id="RHEA:15841"/>
        <dbReference type="ChEBI" id="CHEBI:15378"/>
        <dbReference type="ChEBI" id="CHEBI:57783"/>
        <dbReference type="ChEBI" id="CHEBI:57955"/>
        <dbReference type="ChEBI" id="CHEBI:58349"/>
        <dbReference type="ChEBI" id="CHEBI:61548"/>
        <dbReference type="EC" id="1.1.1.49"/>
    </reaction>
</comment>
<evidence type="ECO:0000313" key="13">
    <source>
        <dbReference type="Proteomes" id="UP000434276"/>
    </source>
</evidence>
<dbReference type="EC" id="1.1.1.49" evidence="3"/>
<evidence type="ECO:0000259" key="11">
    <source>
        <dbReference type="Pfam" id="PF02781"/>
    </source>
</evidence>
<protein>
    <recommendedName>
        <fullName evidence="3">glucose-6-phosphate dehydrogenase (NADP(+))</fullName>
        <ecNumber evidence="3">1.1.1.49</ecNumber>
    </recommendedName>
</protein>
<dbReference type="AlphaFoldDB" id="A0A5S9YAV9"/>
<dbReference type="Gene3D" id="3.40.50.720">
    <property type="entry name" value="NAD(P)-binding Rossmann-like Domain"/>
    <property type="match status" value="1"/>
</dbReference>
<keyword evidence="6" id="KW-0560">Oxidoreductase</keyword>
<accession>A0A5S9YAV9</accession>
<gene>
    <name evidence="12" type="ORF">C24_LOCUS24073</name>
</gene>
<evidence type="ECO:0000256" key="6">
    <source>
        <dbReference type="ARBA" id="ARBA00023002"/>
    </source>
</evidence>
<dbReference type="UniPathway" id="UPA00115">
    <property type="reaction ID" value="UER00408"/>
</dbReference>
<evidence type="ECO:0000256" key="5">
    <source>
        <dbReference type="ARBA" id="ARBA00022857"/>
    </source>
</evidence>
<feature type="domain" description="Glucose-6-phosphate dehydrogenase NAD-binding" evidence="10">
    <location>
        <begin position="35"/>
        <end position="221"/>
    </location>
</feature>
<evidence type="ECO:0000256" key="3">
    <source>
        <dbReference type="ARBA" id="ARBA00013019"/>
    </source>
</evidence>
<sequence>MGSGQWHVEKRSTFRNDSFVREYGIVPETGCLSIIVLGASGDLAKKKTFPALFNLYRQGFLNPDEVHIFGYARTKISDEELRDRIRGYLVDEKNAEQAEALSKFLQLIKYVSGPYDAEEGFQRLDKAISEHEISKNSTEGSSRRLFYLALPPSVYPSVCKMIKTCCMNKSDLGGWTRIVVEKPFGKDLESAEQLSSQIGELFDESQIYRIDHYLGKELVQNMLVLRFANRFFLPLWNRDNIENVQVLCLVAMEKPISLKPEHIRDEKVKVLQSVVPISDDEVVLGQYEGYRDDDTVPNDSNTPTFATTILRIHNERWEGVPFILKAGKALNSRKAEIRIQFKDVPGDIFRCQKQGRNEFVIRLQPSEAMYMKLTVKQPGLDMNTVQSELDLSYGQRYQGVAIPEAYERLILDTIKGDQQHFVRRDELKVAWEIFTPLLHRIDKGEVKSIPYKPGSRGPKEADQLLEKAGYLQTHGYIWIPPTL</sequence>
<evidence type="ECO:0000256" key="7">
    <source>
        <dbReference type="ARBA" id="ARBA00023277"/>
    </source>
</evidence>
<name>A0A5S9YAV9_ARATH</name>
<dbReference type="SUPFAM" id="SSF51735">
    <property type="entry name" value="NAD(P)-binding Rossmann-fold domains"/>
    <property type="match status" value="1"/>
</dbReference>
<dbReference type="SUPFAM" id="SSF55347">
    <property type="entry name" value="Glyceraldehyde-3-phosphate dehydrogenase-like, C-terminal domain"/>
    <property type="match status" value="1"/>
</dbReference>
<dbReference type="InterPro" id="IPR019796">
    <property type="entry name" value="G6P_DH_AS"/>
</dbReference>
<evidence type="ECO:0000313" key="12">
    <source>
        <dbReference type="EMBL" id="CAA0406611.1"/>
    </source>
</evidence>
<proteinExistence type="inferred from homology"/>
<comment type="pathway">
    <text evidence="1">Carbohydrate degradation; pentose phosphate pathway; D-ribulose 5-phosphate from D-glucose 6-phosphate (oxidative stage): step 1/3.</text>
</comment>
<dbReference type="HAMAP" id="MF_00966">
    <property type="entry name" value="G6PD"/>
    <property type="match status" value="1"/>
</dbReference>
<evidence type="ECO:0000256" key="2">
    <source>
        <dbReference type="ARBA" id="ARBA00009975"/>
    </source>
</evidence>
<dbReference type="GO" id="GO:0006006">
    <property type="term" value="P:glucose metabolic process"/>
    <property type="evidence" value="ECO:0007669"/>
    <property type="project" value="UniProtKB-KW"/>
</dbReference>
<evidence type="ECO:0000259" key="10">
    <source>
        <dbReference type="Pfam" id="PF00479"/>
    </source>
</evidence>